<dbReference type="Pfam" id="PF00440">
    <property type="entry name" value="TetR_N"/>
    <property type="match status" value="1"/>
</dbReference>
<reference evidence="4" key="1">
    <citation type="journal article" date="2021" name="PeerJ">
        <title>Extensive microbial diversity within the chicken gut microbiome revealed by metagenomics and culture.</title>
        <authorList>
            <person name="Gilroy R."/>
            <person name="Ravi A."/>
            <person name="Getino M."/>
            <person name="Pursley I."/>
            <person name="Horton D.L."/>
            <person name="Alikhan N.F."/>
            <person name="Baker D."/>
            <person name="Gharbi K."/>
            <person name="Hall N."/>
            <person name="Watson M."/>
            <person name="Adriaenssens E.M."/>
            <person name="Foster-Nyarko E."/>
            <person name="Jarju S."/>
            <person name="Secka A."/>
            <person name="Antonio M."/>
            <person name="Oren A."/>
            <person name="Chaudhuri R.R."/>
            <person name="La Ragione R."/>
            <person name="Hildebrand F."/>
            <person name="Pallen M.J."/>
        </authorList>
    </citation>
    <scope>NUCLEOTIDE SEQUENCE</scope>
    <source>
        <strain evidence="4">F6-6636</strain>
    </source>
</reference>
<dbReference type="Gene3D" id="1.10.357.10">
    <property type="entry name" value="Tetracycline Repressor, domain 2"/>
    <property type="match status" value="1"/>
</dbReference>
<dbReference type="Pfam" id="PF16295">
    <property type="entry name" value="TetR_C_10"/>
    <property type="match status" value="1"/>
</dbReference>
<evidence type="ECO:0000256" key="1">
    <source>
        <dbReference type="ARBA" id="ARBA00023125"/>
    </source>
</evidence>
<dbReference type="InterPro" id="IPR032551">
    <property type="entry name" value="BscR_C"/>
</dbReference>
<dbReference type="InterPro" id="IPR050624">
    <property type="entry name" value="HTH-type_Tx_Regulator"/>
</dbReference>
<feature type="domain" description="HTH tetR-type" evidence="3">
    <location>
        <begin position="4"/>
        <end position="64"/>
    </location>
</feature>
<dbReference type="PRINTS" id="PR00455">
    <property type="entry name" value="HTHTETR"/>
</dbReference>
<evidence type="ECO:0000313" key="4">
    <source>
        <dbReference type="EMBL" id="MBU3851371.1"/>
    </source>
</evidence>
<accession>A0A948X0J3</accession>
<proteinExistence type="predicted"/>
<dbReference type="PROSITE" id="PS50977">
    <property type="entry name" value="HTH_TETR_2"/>
    <property type="match status" value="1"/>
</dbReference>
<dbReference type="AlphaFoldDB" id="A0A948X0J3"/>
<dbReference type="InterPro" id="IPR036271">
    <property type="entry name" value="Tet_transcr_reg_TetR-rel_C_sf"/>
</dbReference>
<comment type="caution">
    <text evidence="4">The sequence shown here is derived from an EMBL/GenBank/DDBJ whole genome shotgun (WGS) entry which is preliminary data.</text>
</comment>
<evidence type="ECO:0000256" key="2">
    <source>
        <dbReference type="PROSITE-ProRule" id="PRU00335"/>
    </source>
</evidence>
<organism evidence="4 5">
    <name type="scientific">Candidatus Paralactobacillus gallistercoris</name>
    <dbReference type="NCBI Taxonomy" id="2838724"/>
    <lineage>
        <taxon>Bacteria</taxon>
        <taxon>Bacillati</taxon>
        <taxon>Bacillota</taxon>
        <taxon>Bacilli</taxon>
        <taxon>Lactobacillales</taxon>
        <taxon>Lactobacillaceae</taxon>
        <taxon>Lactobacillus</taxon>
    </lineage>
</organism>
<gene>
    <name evidence="4" type="ORF">H9901_01560</name>
</gene>
<evidence type="ECO:0000259" key="3">
    <source>
        <dbReference type="PROSITE" id="PS50977"/>
    </source>
</evidence>
<dbReference type="EMBL" id="JAHLFS010000022">
    <property type="protein sequence ID" value="MBU3851371.1"/>
    <property type="molecule type" value="Genomic_DNA"/>
</dbReference>
<keyword evidence="1 2" id="KW-0238">DNA-binding</keyword>
<dbReference type="Proteomes" id="UP000777303">
    <property type="component" value="Unassembled WGS sequence"/>
</dbReference>
<dbReference type="GO" id="GO:0003677">
    <property type="term" value="F:DNA binding"/>
    <property type="evidence" value="ECO:0007669"/>
    <property type="project" value="UniProtKB-UniRule"/>
</dbReference>
<name>A0A948X0J3_9LACO</name>
<sequence length="197" mass="23045">MEANNKEDLILDASLQLFSENGYDATRIPQIVKKAGIGAGTVYRYFHNKQDLLNKLFQRSIHRMFTALTDGYPQNASYKERFDFIFNRGEEIINQNPQLIYFIAKNEFDKALNQQSHQAFMQLFDFLNDFILNGQQAGVFRKVDPHVLSALLYGGLTFIIDFIVHRDNGTLPTQYDQPKFHEMYRQLRQTCWDAFTI</sequence>
<dbReference type="PANTHER" id="PTHR43479">
    <property type="entry name" value="ACREF/ENVCD OPERON REPRESSOR-RELATED"/>
    <property type="match status" value="1"/>
</dbReference>
<feature type="DNA-binding region" description="H-T-H motif" evidence="2">
    <location>
        <begin position="27"/>
        <end position="46"/>
    </location>
</feature>
<dbReference type="SUPFAM" id="SSF46689">
    <property type="entry name" value="Homeodomain-like"/>
    <property type="match status" value="1"/>
</dbReference>
<protein>
    <submittedName>
        <fullName evidence="4">TetR family transcriptional regulator</fullName>
    </submittedName>
</protein>
<dbReference type="SUPFAM" id="SSF48498">
    <property type="entry name" value="Tetracyclin repressor-like, C-terminal domain"/>
    <property type="match status" value="1"/>
</dbReference>
<dbReference type="InterPro" id="IPR009057">
    <property type="entry name" value="Homeodomain-like_sf"/>
</dbReference>
<dbReference type="InterPro" id="IPR001647">
    <property type="entry name" value="HTH_TetR"/>
</dbReference>
<evidence type="ECO:0000313" key="5">
    <source>
        <dbReference type="Proteomes" id="UP000777303"/>
    </source>
</evidence>
<reference evidence="4" key="2">
    <citation type="submission" date="2021-04" db="EMBL/GenBank/DDBJ databases">
        <authorList>
            <person name="Gilroy R."/>
        </authorList>
    </citation>
    <scope>NUCLEOTIDE SEQUENCE</scope>
    <source>
        <strain evidence="4">F6-6636</strain>
    </source>
</reference>
<dbReference type="PANTHER" id="PTHR43479:SF11">
    <property type="entry name" value="ACREF_ENVCD OPERON REPRESSOR-RELATED"/>
    <property type="match status" value="1"/>
</dbReference>